<dbReference type="SUPFAM" id="SSF54001">
    <property type="entry name" value="Cysteine proteinases"/>
    <property type="match status" value="1"/>
</dbReference>
<dbReference type="AlphaFoldDB" id="N1QSL0"/>
<sequence length="261" mass="29150">MAVVAPDGWDDGGMKETYRGTMRTVPGDLASLPVNNPCSFPMGGSNKLRASVAAVGALSAALIGAKLYLRKHRKQPISESSGWELTDKDAATLEEQDLEKEAAMKARFEEWMVKYERRYKSEEEKAMPYREFKRHCKNAERANMLSRGGATFGPNNLADLTEEEGLCRSGVPFNPIGLSEVEAELECPTDVEFELHTSWLYERSNCSRYCISLSGVGMVPDKLLCEMLSTTKLFRLLKDCGILPLLTFTQSTRNFPRKFVG</sequence>
<protein>
    <submittedName>
        <fullName evidence="2">Fruit bromelain</fullName>
    </submittedName>
</protein>
<name>N1QSL0_AEGTA</name>
<dbReference type="InterPro" id="IPR038765">
    <property type="entry name" value="Papain-like_cys_pep_sf"/>
</dbReference>
<organism evidence="2">
    <name type="scientific">Aegilops tauschii</name>
    <name type="common">Tausch's goatgrass</name>
    <name type="synonym">Aegilops squarrosa</name>
    <dbReference type="NCBI Taxonomy" id="37682"/>
    <lineage>
        <taxon>Eukaryota</taxon>
        <taxon>Viridiplantae</taxon>
        <taxon>Streptophyta</taxon>
        <taxon>Embryophyta</taxon>
        <taxon>Tracheophyta</taxon>
        <taxon>Spermatophyta</taxon>
        <taxon>Magnoliopsida</taxon>
        <taxon>Liliopsida</taxon>
        <taxon>Poales</taxon>
        <taxon>Poaceae</taxon>
        <taxon>BOP clade</taxon>
        <taxon>Pooideae</taxon>
        <taxon>Triticodae</taxon>
        <taxon>Triticeae</taxon>
        <taxon>Triticinae</taxon>
        <taxon>Aegilops</taxon>
    </lineage>
</organism>
<dbReference type="Pfam" id="PF08246">
    <property type="entry name" value="Inhibitor_I29"/>
    <property type="match status" value="1"/>
</dbReference>
<reference evidence="2" key="1">
    <citation type="submission" date="2015-06" db="UniProtKB">
        <authorList>
            <consortium name="EnsemblPlants"/>
        </authorList>
    </citation>
    <scope>IDENTIFICATION</scope>
</reference>
<dbReference type="EnsemblPlants" id="EMT01170">
    <property type="protein sequence ID" value="EMT01170"/>
    <property type="gene ID" value="F775_30628"/>
</dbReference>
<evidence type="ECO:0000313" key="2">
    <source>
        <dbReference type="EnsemblPlants" id="EMT01170"/>
    </source>
</evidence>
<evidence type="ECO:0000259" key="1">
    <source>
        <dbReference type="SMART" id="SM00848"/>
    </source>
</evidence>
<dbReference type="SMART" id="SM00848">
    <property type="entry name" value="Inhibitor_I29"/>
    <property type="match status" value="1"/>
</dbReference>
<dbReference type="InterPro" id="IPR013201">
    <property type="entry name" value="Prot_inhib_I29"/>
</dbReference>
<accession>N1QSL0</accession>
<dbReference type="Gene3D" id="1.10.287.2250">
    <property type="match status" value="1"/>
</dbReference>
<proteinExistence type="predicted"/>
<feature type="domain" description="Cathepsin propeptide inhibitor" evidence="1">
    <location>
        <begin position="108"/>
        <end position="165"/>
    </location>
</feature>